<reference evidence="1" key="1">
    <citation type="journal article" date="2021" name="PeerJ">
        <title>Extensive microbial diversity within the chicken gut microbiome revealed by metagenomics and culture.</title>
        <authorList>
            <person name="Gilroy R."/>
            <person name="Ravi A."/>
            <person name="Getino M."/>
            <person name="Pursley I."/>
            <person name="Horton D.L."/>
            <person name="Alikhan N.F."/>
            <person name="Baker D."/>
            <person name="Gharbi K."/>
            <person name="Hall N."/>
            <person name="Watson M."/>
            <person name="Adriaenssens E.M."/>
            <person name="Foster-Nyarko E."/>
            <person name="Jarju S."/>
            <person name="Secka A."/>
            <person name="Antonio M."/>
            <person name="Oren A."/>
            <person name="Chaudhuri R.R."/>
            <person name="La Ragione R."/>
            <person name="Hildebrand F."/>
            <person name="Pallen M.J."/>
        </authorList>
    </citation>
    <scope>NUCLEOTIDE SEQUENCE</scope>
    <source>
        <strain evidence="1">CHK171-7178</strain>
    </source>
</reference>
<proteinExistence type="predicted"/>
<evidence type="ECO:0000313" key="2">
    <source>
        <dbReference type="Proteomes" id="UP000698173"/>
    </source>
</evidence>
<gene>
    <name evidence="1" type="ORF">K8V56_21140</name>
</gene>
<dbReference type="InterPro" id="IPR043749">
    <property type="entry name" value="DUF5694"/>
</dbReference>
<comment type="caution">
    <text evidence="1">The sequence shown here is derived from an EMBL/GenBank/DDBJ whole genome shotgun (WGS) entry which is preliminary data.</text>
</comment>
<dbReference type="Pfam" id="PF18950">
    <property type="entry name" value="DUF5694"/>
    <property type="match status" value="1"/>
</dbReference>
<dbReference type="EMBL" id="DYWT01000318">
    <property type="protein sequence ID" value="HJF34277.1"/>
    <property type="molecule type" value="Genomic_DNA"/>
</dbReference>
<sequence length="244" mass="28255">MRAKVMVVGVYHLGETNDMISVEKKVVGDFAEQVDELVEALAAFHPTKLAVEVLTELQGEVNEKFRNYRHGNAISPRDEVEIIGFPLAKRSGIEEISCIDWMGSETNYPSFDEALQYASEQQPEWYESITENYIKPMQNDARILSELKLLEAFQRINHPQSVKWNHQFYMDYAMIGKMDEFVAADWLSWWYKRNLIIYSNVRKLISTSEERILLLIGGGHVHLVKQFLSESNQCEVVEAIDYLK</sequence>
<name>A0A921G457_SPOPS</name>
<evidence type="ECO:0000313" key="1">
    <source>
        <dbReference type="EMBL" id="HJF34277.1"/>
    </source>
</evidence>
<protein>
    <submittedName>
        <fullName evidence="1">DUF5694 domain-containing protein</fullName>
    </submittedName>
</protein>
<accession>A0A921G457</accession>
<dbReference type="AlphaFoldDB" id="A0A921G457"/>
<reference evidence="1" key="2">
    <citation type="submission" date="2021-09" db="EMBL/GenBank/DDBJ databases">
        <authorList>
            <person name="Gilroy R."/>
        </authorList>
    </citation>
    <scope>NUCLEOTIDE SEQUENCE</scope>
    <source>
        <strain evidence="1">CHK171-7178</strain>
    </source>
</reference>
<dbReference type="Proteomes" id="UP000698173">
    <property type="component" value="Unassembled WGS sequence"/>
</dbReference>
<organism evidence="1 2">
    <name type="scientific">Sporosarcina psychrophila</name>
    <name type="common">Bacillus psychrophilus</name>
    <dbReference type="NCBI Taxonomy" id="1476"/>
    <lineage>
        <taxon>Bacteria</taxon>
        <taxon>Bacillati</taxon>
        <taxon>Bacillota</taxon>
        <taxon>Bacilli</taxon>
        <taxon>Bacillales</taxon>
        <taxon>Caryophanaceae</taxon>
        <taxon>Sporosarcina</taxon>
    </lineage>
</organism>